<comment type="subcellular location">
    <subcellularLocation>
        <location evidence="1 11">Cell outer membrane</location>
        <topology evidence="1 11">Multi-pass membrane protein</topology>
    </subcellularLocation>
</comment>
<evidence type="ECO:0000256" key="12">
    <source>
        <dbReference type="SAM" id="SignalP"/>
    </source>
</evidence>
<dbReference type="Pfam" id="PF13715">
    <property type="entry name" value="CarbopepD_reg_2"/>
    <property type="match status" value="1"/>
</dbReference>
<dbReference type="InterPro" id="IPR008969">
    <property type="entry name" value="CarboxyPept-like_regulatory"/>
</dbReference>
<keyword evidence="12" id="KW-0732">Signal</keyword>
<proteinExistence type="inferred from homology"/>
<accession>A0AAJ6BJF9</accession>
<evidence type="ECO:0000256" key="11">
    <source>
        <dbReference type="PROSITE-ProRule" id="PRU01360"/>
    </source>
</evidence>
<dbReference type="Gene3D" id="2.40.170.20">
    <property type="entry name" value="TonB-dependent receptor, beta-barrel domain"/>
    <property type="match status" value="1"/>
</dbReference>
<protein>
    <submittedName>
        <fullName evidence="14">SusC/RagA family TonB-linked outer membrane protein</fullName>
    </submittedName>
</protein>
<evidence type="ECO:0000256" key="10">
    <source>
        <dbReference type="ARBA" id="ARBA00023237"/>
    </source>
</evidence>
<feature type="domain" description="TonB-dependent receptor plug" evidence="13">
    <location>
        <begin position="230"/>
        <end position="349"/>
    </location>
</feature>
<keyword evidence="5 11" id="KW-0812">Transmembrane</keyword>
<dbReference type="Gene3D" id="2.60.40.1120">
    <property type="entry name" value="Carboxypeptidase-like, regulatory domain"/>
    <property type="match status" value="1"/>
</dbReference>
<dbReference type="InterPro" id="IPR012910">
    <property type="entry name" value="Plug_dom"/>
</dbReference>
<evidence type="ECO:0000256" key="9">
    <source>
        <dbReference type="ARBA" id="ARBA00023136"/>
    </source>
</evidence>
<dbReference type="InterPro" id="IPR023997">
    <property type="entry name" value="TonB-dep_OMP_SusC/RagA_CS"/>
</dbReference>
<dbReference type="GO" id="GO:0009279">
    <property type="term" value="C:cell outer membrane"/>
    <property type="evidence" value="ECO:0007669"/>
    <property type="project" value="UniProtKB-SubCell"/>
</dbReference>
<dbReference type="Proteomes" id="UP001220610">
    <property type="component" value="Chromosome"/>
</dbReference>
<evidence type="ECO:0000256" key="6">
    <source>
        <dbReference type="ARBA" id="ARBA00023004"/>
    </source>
</evidence>
<dbReference type="NCBIfam" id="TIGR04057">
    <property type="entry name" value="SusC_RagA_signa"/>
    <property type="match status" value="1"/>
</dbReference>
<keyword evidence="9 11" id="KW-0472">Membrane</keyword>
<dbReference type="SUPFAM" id="SSF56935">
    <property type="entry name" value="Porins"/>
    <property type="match status" value="1"/>
</dbReference>
<evidence type="ECO:0000313" key="15">
    <source>
        <dbReference type="Proteomes" id="UP001220610"/>
    </source>
</evidence>
<reference evidence="14" key="1">
    <citation type="submission" date="2023-03" db="EMBL/GenBank/DDBJ databases">
        <title>Andean soil-derived lignocellulolytic bacterial consortium as a source of novel taxa and putative plastic-active enzymes.</title>
        <authorList>
            <person name="Diaz-Garcia L."/>
            <person name="Chuvochina M."/>
            <person name="Feuerriegel G."/>
            <person name="Bunk B."/>
            <person name="Sproer C."/>
            <person name="Streit W.R."/>
            <person name="Rodriguez L.M."/>
            <person name="Overmann J."/>
            <person name="Jimenez D.J."/>
        </authorList>
    </citation>
    <scope>NUCLEOTIDE SEQUENCE</scope>
    <source>
        <strain evidence="14">MAG 7</strain>
    </source>
</reference>
<evidence type="ECO:0000256" key="4">
    <source>
        <dbReference type="ARBA" id="ARBA00022496"/>
    </source>
</evidence>
<sequence length="1107" mass="122265">MKLTALLLTAAVLQVSANSLAQDITFSAKAQPLEKVLAAVEKQTGYVFLYSKKELEQAKLVTIEARQLPLTAFLDKLFLDQPLKYAVRSKSIFLTPKPAREARPAAPASRPAAFFPITGKILTAEGRPLAGATISNLSSKQNFSSDANGRYRINANDGDILVVSYVGYHTITMGIRQSENGGATAVLSEGHMGAVLNSSEGILVTLQLTDAAMTEVVINKGYYTESRRLSTGNVSRVSSRDLENQPVVNPLQAIQGRVPGLEIVQQSGVPGSSYKLQIRGRNSINSGNDPLIIVDGILYPSQLVEGLLGPVNSIGSTLNFVNLTNIESIEVLKDADATSIYGARGANGVILITTKKGKVAAPRVDLGFTQGFGRVARKLDVLNNEQYLAMRKEAFANDGETPDEYNAPDLIYWDQDRDTDWQDLFTGGTAQYRQARASITGGTEQLQYTAGVNHRRETTVFPGDGSNRNNAVHLQLSSMPAGKRFQFSAGVNYSEDASDLPPLDFSQYILLAPNAPEPYNADGTLNWGATDVSPSTWDNPFAHLRRIFRNKTNNLLANASIGYKIADGLDFRASFGFNRLQQSQVSTYPASTIDPSWGPTPSTASFANSFTRSWNIDPQLSYEKKFNSSTLQVLVGSSFQDNVSEGNRMAGEGYVNEKLLEDINSASRVVALGTAIANYRYASLFGRVSYRYQDKYLLNITGRRDASNKFGPGKRTGNFGAVGLGWIFSEEHFVSSSLPWLSFGKLRASYGSSGNDQISNYQFVNTYSIMGTSSNNNPYQGVIGLAADNLFNPDYSWEINRKLEAGLELGFWENRINVSASFYRNESDNQLVGYALPSFTGFTNVQANLPALVRNTGWEFTLSSDNIRQKDLRWTTTANLTISRNKLVSYPDFELSGYYYQYVIGQPLDMVKQYKYHSVDPATGEFQFLKNDGSLTTMPDSEDLLASMIYTPRFFGGLTNTVTFKRFTLDFLFQFVKQKGRFALTNGGYAGAFYSGNQPTTALARWQKPGDVTNIQKFSQNYSLANYSEYSDLAYTDASYIRLKNISLAYELPEKMLRPIRMQQLKFFVEAQNLLTITSYKGRDPENQSLTNLPPLQMFTFGIQASL</sequence>
<gene>
    <name evidence="14" type="ORF">P0Y53_10225</name>
</gene>
<dbReference type="Gene3D" id="2.170.130.10">
    <property type="entry name" value="TonB-dependent receptor, plug domain"/>
    <property type="match status" value="1"/>
</dbReference>
<dbReference type="InterPro" id="IPR037066">
    <property type="entry name" value="Plug_dom_sf"/>
</dbReference>
<dbReference type="GO" id="GO:0006826">
    <property type="term" value="P:iron ion transport"/>
    <property type="evidence" value="ECO:0007669"/>
    <property type="project" value="UniProtKB-KW"/>
</dbReference>
<dbReference type="NCBIfam" id="TIGR04056">
    <property type="entry name" value="OMP_RagA_SusC"/>
    <property type="match status" value="1"/>
</dbReference>
<dbReference type="InterPro" id="IPR039426">
    <property type="entry name" value="TonB-dep_rcpt-like"/>
</dbReference>
<keyword evidence="3 11" id="KW-1134">Transmembrane beta strand</keyword>
<evidence type="ECO:0000256" key="1">
    <source>
        <dbReference type="ARBA" id="ARBA00004571"/>
    </source>
</evidence>
<evidence type="ECO:0000256" key="8">
    <source>
        <dbReference type="ARBA" id="ARBA00023077"/>
    </source>
</evidence>
<dbReference type="InterPro" id="IPR036942">
    <property type="entry name" value="Beta-barrel_TonB_sf"/>
</dbReference>
<feature type="signal peptide" evidence="12">
    <location>
        <begin position="1"/>
        <end position="21"/>
    </location>
</feature>
<dbReference type="EMBL" id="CP119311">
    <property type="protein sequence ID" value="WEK37879.1"/>
    <property type="molecule type" value="Genomic_DNA"/>
</dbReference>
<dbReference type="PROSITE" id="PS52016">
    <property type="entry name" value="TONB_DEPENDENT_REC_3"/>
    <property type="match status" value="1"/>
</dbReference>
<dbReference type="PANTHER" id="PTHR32552:SF81">
    <property type="entry name" value="TONB-DEPENDENT OUTER MEMBRANE RECEPTOR"/>
    <property type="match status" value="1"/>
</dbReference>
<evidence type="ECO:0000256" key="2">
    <source>
        <dbReference type="ARBA" id="ARBA00022448"/>
    </source>
</evidence>
<evidence type="ECO:0000256" key="5">
    <source>
        <dbReference type="ARBA" id="ARBA00022692"/>
    </source>
</evidence>
<keyword evidence="10 11" id="KW-0998">Cell outer membrane</keyword>
<organism evidence="14 15">
    <name type="scientific">Candidatus Pseudobacter hemicellulosilyticus</name>
    <dbReference type="NCBI Taxonomy" id="3121375"/>
    <lineage>
        <taxon>Bacteria</taxon>
        <taxon>Pseudomonadati</taxon>
        <taxon>Bacteroidota</taxon>
        <taxon>Chitinophagia</taxon>
        <taxon>Chitinophagales</taxon>
        <taxon>Chitinophagaceae</taxon>
        <taxon>Pseudobacter</taxon>
    </lineage>
</organism>
<dbReference type="PANTHER" id="PTHR32552">
    <property type="entry name" value="FERRICHROME IRON RECEPTOR-RELATED"/>
    <property type="match status" value="1"/>
</dbReference>
<keyword evidence="4" id="KW-0410">Iron transport</keyword>
<evidence type="ECO:0000256" key="7">
    <source>
        <dbReference type="ARBA" id="ARBA00023065"/>
    </source>
</evidence>
<dbReference type="SUPFAM" id="SSF49464">
    <property type="entry name" value="Carboxypeptidase regulatory domain-like"/>
    <property type="match status" value="1"/>
</dbReference>
<keyword evidence="2 11" id="KW-0813">Transport</keyword>
<dbReference type="AlphaFoldDB" id="A0AAJ6BJF9"/>
<feature type="chain" id="PRO_5042493503" evidence="12">
    <location>
        <begin position="22"/>
        <end position="1107"/>
    </location>
</feature>
<dbReference type="Gene3D" id="3.55.50.30">
    <property type="match status" value="1"/>
</dbReference>
<name>A0AAJ6BJF9_9BACT</name>
<evidence type="ECO:0000256" key="3">
    <source>
        <dbReference type="ARBA" id="ARBA00022452"/>
    </source>
</evidence>
<evidence type="ECO:0000259" key="13">
    <source>
        <dbReference type="Pfam" id="PF07715"/>
    </source>
</evidence>
<keyword evidence="6" id="KW-0408">Iron</keyword>
<evidence type="ECO:0000313" key="14">
    <source>
        <dbReference type="EMBL" id="WEK37879.1"/>
    </source>
</evidence>
<dbReference type="Pfam" id="PF07715">
    <property type="entry name" value="Plug"/>
    <property type="match status" value="1"/>
</dbReference>
<keyword evidence="7" id="KW-0406">Ion transport</keyword>
<dbReference type="InterPro" id="IPR023996">
    <property type="entry name" value="TonB-dep_OMP_SusC/RagA"/>
</dbReference>
<keyword evidence="8" id="KW-0798">TonB box</keyword>
<comment type="similarity">
    <text evidence="11">Belongs to the TonB-dependent receptor family.</text>
</comment>